<dbReference type="STRING" id="379482.SAMN04487961_2053"/>
<dbReference type="EMBL" id="QNRO01000006">
    <property type="protein sequence ID" value="RBP31159.1"/>
    <property type="molecule type" value="Genomic_DNA"/>
</dbReference>
<gene>
    <name evidence="8" type="ORF">DET50_106182</name>
</gene>
<dbReference type="SUPFAM" id="SSF53155">
    <property type="entry name" value="Methylated DNA-protein cysteine methyltransferase domain"/>
    <property type="match status" value="1"/>
</dbReference>
<keyword evidence="3 8" id="KW-0808">Transferase</keyword>
<dbReference type="Gene3D" id="3.30.160.70">
    <property type="entry name" value="Methylated DNA-protein cysteine methyltransferase domain"/>
    <property type="match status" value="1"/>
</dbReference>
<dbReference type="GO" id="GO:0032259">
    <property type="term" value="P:methylation"/>
    <property type="evidence" value="ECO:0007669"/>
    <property type="project" value="UniProtKB-KW"/>
</dbReference>
<keyword evidence="2 8" id="KW-0489">Methyltransferase</keyword>
<protein>
    <submittedName>
        <fullName evidence="8">O-6-methylguanine DNA methyltransferase</fullName>
    </submittedName>
</protein>
<evidence type="ECO:0000256" key="6">
    <source>
        <dbReference type="ARBA" id="ARBA00049348"/>
    </source>
</evidence>
<dbReference type="Pfam" id="PF01035">
    <property type="entry name" value="DNA_binding_1"/>
    <property type="match status" value="1"/>
</dbReference>
<keyword evidence="5" id="KW-0234">DNA repair</keyword>
<dbReference type="SUPFAM" id="SSF46767">
    <property type="entry name" value="Methylated DNA-protein cysteine methyltransferase, C-terminal domain"/>
    <property type="match status" value="1"/>
</dbReference>
<dbReference type="InterPro" id="IPR014048">
    <property type="entry name" value="MethylDNA_cys_MeTrfase_DNA-bd"/>
</dbReference>
<sequence>MIRYAIDRCNLGWVLAGADNNGLCTIELGDDPDSLHSALEIRFPDAILAPATDDLDGMLPKVVRFIDAPQQSGLDLPLSVEGTGFQKRVWEALQTIPPGETVSYAELARQVGNPKAIRAVAGACAANRLAVVIPCHRVVRSDGNLSGYRWGIDRKRALLEREAAPIAAA</sequence>
<dbReference type="PANTHER" id="PTHR10815:SF14">
    <property type="entry name" value="BIFUNCTIONAL TRANSCRIPTIONAL ACTIVATOR_DNA REPAIR ENZYME ADA"/>
    <property type="match status" value="1"/>
</dbReference>
<evidence type="ECO:0000256" key="4">
    <source>
        <dbReference type="ARBA" id="ARBA00022763"/>
    </source>
</evidence>
<evidence type="ECO:0000256" key="3">
    <source>
        <dbReference type="ARBA" id="ARBA00022679"/>
    </source>
</evidence>
<dbReference type="GO" id="GO:0003908">
    <property type="term" value="F:methylated-DNA-[protein]-cysteine S-methyltransferase activity"/>
    <property type="evidence" value="ECO:0007669"/>
    <property type="project" value="UniProtKB-EC"/>
</dbReference>
<name>A0A366GW91_9GAMM</name>
<dbReference type="AlphaFoldDB" id="A0A366GW91"/>
<dbReference type="PANTHER" id="PTHR10815">
    <property type="entry name" value="METHYLATED-DNA--PROTEIN-CYSTEINE METHYLTRANSFERASE"/>
    <property type="match status" value="1"/>
</dbReference>
<feature type="domain" description="Methylated-DNA-[protein]-cysteine S-methyltransferase DNA binding" evidence="7">
    <location>
        <begin position="85"/>
        <end position="163"/>
    </location>
</feature>
<accession>A0A366GW91</accession>
<dbReference type="CDD" id="cd06445">
    <property type="entry name" value="ATase"/>
    <property type="match status" value="1"/>
</dbReference>
<organism evidence="8 9">
    <name type="scientific">Marinobacter pelagius</name>
    <dbReference type="NCBI Taxonomy" id="379482"/>
    <lineage>
        <taxon>Bacteria</taxon>
        <taxon>Pseudomonadati</taxon>
        <taxon>Pseudomonadota</taxon>
        <taxon>Gammaproteobacteria</taxon>
        <taxon>Pseudomonadales</taxon>
        <taxon>Marinobacteraceae</taxon>
        <taxon>Marinobacter</taxon>
    </lineage>
</organism>
<evidence type="ECO:0000313" key="8">
    <source>
        <dbReference type="EMBL" id="RBP31159.1"/>
    </source>
</evidence>
<evidence type="ECO:0000256" key="1">
    <source>
        <dbReference type="ARBA" id="ARBA00001286"/>
    </source>
</evidence>
<comment type="catalytic activity">
    <reaction evidence="1">
        <text>a 4-O-methyl-thymidine in DNA + L-cysteinyl-[protein] = a thymidine in DNA + S-methyl-L-cysteinyl-[protein]</text>
        <dbReference type="Rhea" id="RHEA:53428"/>
        <dbReference type="Rhea" id="RHEA-COMP:10131"/>
        <dbReference type="Rhea" id="RHEA-COMP:10132"/>
        <dbReference type="Rhea" id="RHEA-COMP:13555"/>
        <dbReference type="Rhea" id="RHEA-COMP:13556"/>
        <dbReference type="ChEBI" id="CHEBI:29950"/>
        <dbReference type="ChEBI" id="CHEBI:82612"/>
        <dbReference type="ChEBI" id="CHEBI:137386"/>
        <dbReference type="ChEBI" id="CHEBI:137387"/>
        <dbReference type="EC" id="2.1.1.63"/>
    </reaction>
</comment>
<reference evidence="8 9" key="1">
    <citation type="submission" date="2018-06" db="EMBL/GenBank/DDBJ databases">
        <title>Freshwater and sediment microbial communities from various areas in North America, analyzing microbe dynamics in response to fracking.</title>
        <authorList>
            <person name="Lamendella R."/>
        </authorList>
    </citation>
    <scope>NUCLEOTIDE SEQUENCE [LARGE SCALE GENOMIC DNA]</scope>
    <source>
        <strain evidence="8 9">114J</strain>
    </source>
</reference>
<evidence type="ECO:0000259" key="7">
    <source>
        <dbReference type="Pfam" id="PF01035"/>
    </source>
</evidence>
<dbReference type="Gene3D" id="1.10.10.10">
    <property type="entry name" value="Winged helix-like DNA-binding domain superfamily/Winged helix DNA-binding domain"/>
    <property type="match status" value="1"/>
</dbReference>
<dbReference type="InterPro" id="IPR036631">
    <property type="entry name" value="MGMT_N_sf"/>
</dbReference>
<dbReference type="InterPro" id="IPR036388">
    <property type="entry name" value="WH-like_DNA-bd_sf"/>
</dbReference>
<dbReference type="Proteomes" id="UP000252995">
    <property type="component" value="Unassembled WGS sequence"/>
</dbReference>
<proteinExistence type="predicted"/>
<dbReference type="InterPro" id="IPR001497">
    <property type="entry name" value="MethylDNA_cys_MeTrfase_AS"/>
</dbReference>
<dbReference type="InterPro" id="IPR036217">
    <property type="entry name" value="MethylDNA_cys_MeTrfase_DNAb"/>
</dbReference>
<comment type="catalytic activity">
    <reaction evidence="6">
        <text>a 6-O-methyl-2'-deoxyguanosine in DNA + L-cysteinyl-[protein] = S-methyl-L-cysteinyl-[protein] + a 2'-deoxyguanosine in DNA</text>
        <dbReference type="Rhea" id="RHEA:24000"/>
        <dbReference type="Rhea" id="RHEA-COMP:10131"/>
        <dbReference type="Rhea" id="RHEA-COMP:10132"/>
        <dbReference type="Rhea" id="RHEA-COMP:11367"/>
        <dbReference type="Rhea" id="RHEA-COMP:11368"/>
        <dbReference type="ChEBI" id="CHEBI:29950"/>
        <dbReference type="ChEBI" id="CHEBI:82612"/>
        <dbReference type="ChEBI" id="CHEBI:85445"/>
        <dbReference type="ChEBI" id="CHEBI:85448"/>
        <dbReference type="EC" id="2.1.1.63"/>
    </reaction>
</comment>
<dbReference type="PROSITE" id="PS00374">
    <property type="entry name" value="MGMT"/>
    <property type="match status" value="1"/>
</dbReference>
<dbReference type="GO" id="GO:0006281">
    <property type="term" value="P:DNA repair"/>
    <property type="evidence" value="ECO:0007669"/>
    <property type="project" value="UniProtKB-KW"/>
</dbReference>
<keyword evidence="4" id="KW-0227">DNA damage</keyword>
<evidence type="ECO:0000256" key="5">
    <source>
        <dbReference type="ARBA" id="ARBA00023204"/>
    </source>
</evidence>
<dbReference type="RefSeq" id="WP_220150129.1">
    <property type="nucleotide sequence ID" value="NZ_QNRO01000006.1"/>
</dbReference>
<evidence type="ECO:0000313" key="9">
    <source>
        <dbReference type="Proteomes" id="UP000252995"/>
    </source>
</evidence>
<dbReference type="NCBIfam" id="TIGR00589">
    <property type="entry name" value="ogt"/>
    <property type="match status" value="1"/>
</dbReference>
<comment type="caution">
    <text evidence="8">The sequence shown here is derived from an EMBL/GenBank/DDBJ whole genome shotgun (WGS) entry which is preliminary data.</text>
</comment>
<evidence type="ECO:0000256" key="2">
    <source>
        <dbReference type="ARBA" id="ARBA00022603"/>
    </source>
</evidence>
<dbReference type="FunFam" id="1.10.10.10:FF:000410">
    <property type="entry name" value="ADA regulatory protein, putative"/>
    <property type="match status" value="1"/>
</dbReference>